<gene>
    <name evidence="3" type="ORF">A8C56_06620</name>
</gene>
<dbReference type="Gene3D" id="2.40.160.20">
    <property type="match status" value="1"/>
</dbReference>
<feature type="chain" id="PRO_5008390133" description="Outer membrane protein beta-barrel domain-containing protein" evidence="1">
    <location>
        <begin position="21"/>
        <end position="230"/>
    </location>
</feature>
<dbReference type="STRING" id="1176587.A8C56_06620"/>
<dbReference type="KEGG" id="nia:A8C56_06620"/>
<dbReference type="InterPro" id="IPR025665">
    <property type="entry name" value="Beta-barrel_OMP_2"/>
</dbReference>
<feature type="domain" description="Outer membrane protein beta-barrel" evidence="2">
    <location>
        <begin position="43"/>
        <end position="184"/>
    </location>
</feature>
<dbReference type="Pfam" id="PF13568">
    <property type="entry name" value="OMP_b-brl_2"/>
    <property type="match status" value="1"/>
</dbReference>
<dbReference type="RefSeq" id="WP_067761693.1">
    <property type="nucleotide sequence ID" value="NZ_CP015772.1"/>
</dbReference>
<keyword evidence="4" id="KW-1185">Reference proteome</keyword>
<sequence length="230" mass="25503">MKHLIFSALALLAGMQLVNAQTGWNIGDRAAIGHSWMVGNRPDDSKRKFHISFELGRVATYNFSDNVGVGFGTYFSSQGGSYELQNNSKVIARANYIKIPVFASFVFGAVENRVRPRLTVGPSVQFLVGGKTFAKNDDDAFAGVYTTKAMNTKIDAGANASLGLNIRVCDGFYINNDINYYHGFVEQKPNNASESPSYTNRGLYLSMGMQINGQAMKQWKQKMMKHKNRD</sequence>
<feature type="signal peptide" evidence="1">
    <location>
        <begin position="1"/>
        <end position="20"/>
    </location>
</feature>
<proteinExistence type="predicted"/>
<reference evidence="3 4" key="1">
    <citation type="submission" date="2016-05" db="EMBL/GenBank/DDBJ databases">
        <title>Niabella ginsenosidivorans BS26 whole genome sequencing.</title>
        <authorList>
            <person name="Im W.T."/>
            <person name="Siddiqi M.Z."/>
        </authorList>
    </citation>
    <scope>NUCLEOTIDE SEQUENCE [LARGE SCALE GENOMIC DNA]</scope>
    <source>
        <strain evidence="3 4">BS26</strain>
    </source>
</reference>
<dbReference type="EMBL" id="CP015772">
    <property type="protein sequence ID" value="ANH83751.1"/>
    <property type="molecule type" value="Genomic_DNA"/>
</dbReference>
<evidence type="ECO:0000313" key="3">
    <source>
        <dbReference type="EMBL" id="ANH83751.1"/>
    </source>
</evidence>
<evidence type="ECO:0000313" key="4">
    <source>
        <dbReference type="Proteomes" id="UP000077667"/>
    </source>
</evidence>
<accession>A0A1A9IAP8</accession>
<organism evidence="3 4">
    <name type="scientific">Niabella ginsenosidivorans</name>
    <dbReference type="NCBI Taxonomy" id="1176587"/>
    <lineage>
        <taxon>Bacteria</taxon>
        <taxon>Pseudomonadati</taxon>
        <taxon>Bacteroidota</taxon>
        <taxon>Chitinophagia</taxon>
        <taxon>Chitinophagales</taxon>
        <taxon>Chitinophagaceae</taxon>
        <taxon>Niabella</taxon>
    </lineage>
</organism>
<dbReference type="OrthoDB" id="1121752at2"/>
<keyword evidence="1" id="KW-0732">Signal</keyword>
<dbReference type="Proteomes" id="UP000077667">
    <property type="component" value="Chromosome"/>
</dbReference>
<name>A0A1A9IAP8_9BACT</name>
<dbReference type="AlphaFoldDB" id="A0A1A9IAP8"/>
<evidence type="ECO:0000259" key="2">
    <source>
        <dbReference type="Pfam" id="PF13568"/>
    </source>
</evidence>
<evidence type="ECO:0000256" key="1">
    <source>
        <dbReference type="SAM" id="SignalP"/>
    </source>
</evidence>
<protein>
    <recommendedName>
        <fullName evidence="2">Outer membrane protein beta-barrel domain-containing protein</fullName>
    </recommendedName>
</protein>